<gene>
    <name evidence="3" type="ORF">F0U44_15385</name>
</gene>
<evidence type="ECO:0000256" key="2">
    <source>
        <dbReference type="SAM" id="Phobius"/>
    </source>
</evidence>
<feature type="transmembrane region" description="Helical" evidence="2">
    <location>
        <begin position="12"/>
        <end position="28"/>
    </location>
</feature>
<name>A0A5B1LBQ3_9ACTN</name>
<keyword evidence="4" id="KW-1185">Reference proteome</keyword>
<dbReference type="RefSeq" id="WP_149729248.1">
    <property type="nucleotide sequence ID" value="NZ_VUJV01000005.1"/>
</dbReference>
<dbReference type="Proteomes" id="UP000325003">
    <property type="component" value="Unassembled WGS sequence"/>
</dbReference>
<proteinExistence type="predicted"/>
<protein>
    <submittedName>
        <fullName evidence="3">Trypsin-like peptidase domain-containing protein</fullName>
    </submittedName>
</protein>
<keyword evidence="2" id="KW-0812">Transmembrane</keyword>
<dbReference type="AlphaFoldDB" id="A0A5B1LBQ3"/>
<dbReference type="InterPro" id="IPR043504">
    <property type="entry name" value="Peptidase_S1_PA_chymotrypsin"/>
</dbReference>
<comment type="caution">
    <text evidence="3">The sequence shown here is derived from an EMBL/GenBank/DDBJ whole genome shotgun (WGS) entry which is preliminary data.</text>
</comment>
<dbReference type="InterPro" id="IPR009003">
    <property type="entry name" value="Peptidase_S1_PA"/>
</dbReference>
<evidence type="ECO:0000313" key="3">
    <source>
        <dbReference type="EMBL" id="KAA1417678.1"/>
    </source>
</evidence>
<accession>A0A5B1LBQ3</accession>
<dbReference type="Gene3D" id="2.40.10.10">
    <property type="entry name" value="Trypsin-like serine proteases"/>
    <property type="match status" value="2"/>
</dbReference>
<organism evidence="3 4">
    <name type="scientific">Nocardioides humilatus</name>
    <dbReference type="NCBI Taxonomy" id="2607660"/>
    <lineage>
        <taxon>Bacteria</taxon>
        <taxon>Bacillati</taxon>
        <taxon>Actinomycetota</taxon>
        <taxon>Actinomycetes</taxon>
        <taxon>Propionibacteriales</taxon>
        <taxon>Nocardioidaceae</taxon>
        <taxon>Nocardioides</taxon>
    </lineage>
</organism>
<keyword evidence="2" id="KW-0472">Membrane</keyword>
<feature type="region of interest" description="Disordered" evidence="1">
    <location>
        <begin position="36"/>
        <end position="59"/>
    </location>
</feature>
<evidence type="ECO:0000313" key="4">
    <source>
        <dbReference type="Proteomes" id="UP000325003"/>
    </source>
</evidence>
<keyword evidence="2" id="KW-1133">Transmembrane helix</keyword>
<dbReference type="SUPFAM" id="SSF50494">
    <property type="entry name" value="Trypsin-like serine proteases"/>
    <property type="match status" value="1"/>
</dbReference>
<sequence>MSAEREGDPWGTVLVLLTILAIANWWFAPFERDDPDAEFSSAEREPMVRKSRGWTPAPRAQITPGIQTITEGAGQCTTNFVFTDARDNVYLGQAAHCAEVAEGTNDCRTRTRPLGTRVVFTTGATSFDLGDPIAEGRLAYSSWRTMRERGVKKGALCSYNDFALVRVPRSARDLVNPSIPFWGGPTGLTRTGLSAGEHVYGFGRSSLREEGSTYSRQAAVAFSDRDTSRGWSHTISSRSPGLPGDSGSAYVDEQGNAVGTLSTLSFGVLFVWNGLGDLPRELAYARKHSGIKGLRLEVGTVPFREARAYAWSSGKRDASS</sequence>
<evidence type="ECO:0000256" key="1">
    <source>
        <dbReference type="SAM" id="MobiDB-lite"/>
    </source>
</evidence>
<reference evidence="3 4" key="2">
    <citation type="submission" date="2019-09" db="EMBL/GenBank/DDBJ databases">
        <authorList>
            <person name="Jin C."/>
        </authorList>
    </citation>
    <scope>NUCLEOTIDE SEQUENCE [LARGE SCALE GENOMIC DNA]</scope>
    <source>
        <strain evidence="3 4">BN130099</strain>
    </source>
</reference>
<reference evidence="3 4" key="1">
    <citation type="submission" date="2019-09" db="EMBL/GenBank/DDBJ databases">
        <title>Nocardioides panacisoli sp. nov., isolated from the soil of a ginseng field.</title>
        <authorList>
            <person name="Cho C."/>
        </authorList>
    </citation>
    <scope>NUCLEOTIDE SEQUENCE [LARGE SCALE GENOMIC DNA]</scope>
    <source>
        <strain evidence="3 4">BN130099</strain>
    </source>
</reference>
<dbReference type="EMBL" id="VUJV01000005">
    <property type="protein sequence ID" value="KAA1417678.1"/>
    <property type="molecule type" value="Genomic_DNA"/>
</dbReference>